<dbReference type="EMBL" id="CAJOBS010002032">
    <property type="protein sequence ID" value="CAF4785153.1"/>
    <property type="molecule type" value="Genomic_DNA"/>
</dbReference>
<dbReference type="PANTHER" id="PTHR32022">
    <property type="entry name" value="D-GLUTAMATE CYCLASE, MITOCHONDRIAL"/>
    <property type="match status" value="1"/>
</dbReference>
<dbReference type="Gene3D" id="3.90.1640.20">
    <property type="entry name" value="TON_0340"/>
    <property type="match status" value="1"/>
</dbReference>
<dbReference type="Proteomes" id="UP000663848">
    <property type="component" value="Unassembled WGS sequence"/>
</dbReference>
<dbReference type="EMBL" id="CAJNYU010003571">
    <property type="protein sequence ID" value="CAF3682705.1"/>
    <property type="molecule type" value="Genomic_DNA"/>
</dbReference>
<accession>A0A817Y6J1</accession>
<dbReference type="EMBL" id="CAJNYT010000855">
    <property type="protein sequence ID" value="CAF3377979.1"/>
    <property type="molecule type" value="Genomic_DNA"/>
</dbReference>
<evidence type="ECO:0000313" key="9">
    <source>
        <dbReference type="EMBL" id="CAF4559112.1"/>
    </source>
</evidence>
<reference evidence="2" key="1">
    <citation type="submission" date="2021-02" db="EMBL/GenBank/DDBJ databases">
        <authorList>
            <person name="Nowell W R."/>
        </authorList>
    </citation>
    <scope>NUCLEOTIDE SEQUENCE</scope>
</reference>
<evidence type="ECO:0000313" key="8">
    <source>
        <dbReference type="EMBL" id="CAF4443341.1"/>
    </source>
</evidence>
<dbReference type="Pfam" id="PF14336">
    <property type="entry name" value="GLUCM-like_C"/>
    <property type="match status" value="1"/>
</dbReference>
<dbReference type="PANTHER" id="PTHR32022:SF10">
    <property type="entry name" value="D-GLUTAMATE CYCLASE, MITOCHONDRIAL"/>
    <property type="match status" value="1"/>
</dbReference>
<comment type="caution">
    <text evidence="2">The sequence shown here is derived from an EMBL/GenBank/DDBJ whole genome shotgun (WGS) entry which is preliminary data.</text>
</comment>
<dbReference type="OrthoDB" id="10009656at2759"/>
<dbReference type="Proteomes" id="UP000663862">
    <property type="component" value="Unassembled WGS sequence"/>
</dbReference>
<evidence type="ECO:0000313" key="3">
    <source>
        <dbReference type="EMBL" id="CAF3411055.1"/>
    </source>
</evidence>
<evidence type="ECO:0000313" key="7">
    <source>
        <dbReference type="EMBL" id="CAF3709451.1"/>
    </source>
</evidence>
<evidence type="ECO:0000313" key="5">
    <source>
        <dbReference type="EMBL" id="CAF3432840.1"/>
    </source>
</evidence>
<dbReference type="EMBL" id="CAJNYD010002321">
    <property type="protein sequence ID" value="CAF3411055.1"/>
    <property type="molecule type" value="Genomic_DNA"/>
</dbReference>
<dbReference type="Proteomes" id="UP000663851">
    <property type="component" value="Unassembled WGS sequence"/>
</dbReference>
<dbReference type="Proteomes" id="UP000663825">
    <property type="component" value="Unassembled WGS sequence"/>
</dbReference>
<gene>
    <name evidence="6" type="ORF">FME351_LOCUS26482</name>
    <name evidence="2" type="ORF">GRG538_LOCUS7928</name>
    <name evidence="8" type="ORF">HFQ381_LOCUS23309</name>
    <name evidence="7" type="ORF">KIK155_LOCUS27224</name>
    <name evidence="3" type="ORF">LUA448_LOCUS18506</name>
    <name evidence="10" type="ORF">QYT958_LOCUS13355</name>
    <name evidence="4" type="ORF">TIS948_LOCUS30486</name>
    <name evidence="5" type="ORF">TIS948_LOCUS30487</name>
    <name evidence="11" type="ORF">TOA249_LOCUS22389</name>
    <name evidence="9" type="ORF">TSG867_LOCUS25194</name>
</gene>
<proteinExistence type="predicted"/>
<feature type="domain" description="D-glutamate cyclase-like C-terminal" evidence="1">
    <location>
        <begin position="38"/>
        <end position="298"/>
    </location>
</feature>
<protein>
    <recommendedName>
        <fullName evidence="1">D-glutamate cyclase-like C-terminal domain-containing protein</fullName>
    </recommendedName>
</protein>
<evidence type="ECO:0000313" key="11">
    <source>
        <dbReference type="EMBL" id="CAF4785153.1"/>
    </source>
</evidence>
<organism evidence="2 12">
    <name type="scientific">Rotaria socialis</name>
    <dbReference type="NCBI Taxonomy" id="392032"/>
    <lineage>
        <taxon>Eukaryota</taxon>
        <taxon>Metazoa</taxon>
        <taxon>Spiralia</taxon>
        <taxon>Gnathifera</taxon>
        <taxon>Rotifera</taxon>
        <taxon>Eurotatoria</taxon>
        <taxon>Bdelloidea</taxon>
        <taxon>Philodinida</taxon>
        <taxon>Philodinidae</taxon>
        <taxon>Rotaria</taxon>
    </lineage>
</organism>
<dbReference type="EMBL" id="CAJOBQ010002418">
    <property type="protein sequence ID" value="CAF4559112.1"/>
    <property type="molecule type" value="Genomic_DNA"/>
</dbReference>
<dbReference type="AlphaFoldDB" id="A0A817Y6J1"/>
<evidence type="ECO:0000313" key="12">
    <source>
        <dbReference type="Proteomes" id="UP000663872"/>
    </source>
</evidence>
<name>A0A817Y6J1_9BILA</name>
<evidence type="ECO:0000259" key="1">
    <source>
        <dbReference type="Pfam" id="PF14336"/>
    </source>
</evidence>
<dbReference type="Proteomes" id="UP000663838">
    <property type="component" value="Unassembled WGS sequence"/>
</dbReference>
<dbReference type="Proteomes" id="UP000663872">
    <property type="component" value="Unassembled WGS sequence"/>
</dbReference>
<evidence type="ECO:0000313" key="4">
    <source>
        <dbReference type="EMBL" id="CAF3432830.1"/>
    </source>
</evidence>
<evidence type="ECO:0000313" key="2">
    <source>
        <dbReference type="EMBL" id="CAF3377979.1"/>
    </source>
</evidence>
<evidence type="ECO:0000313" key="10">
    <source>
        <dbReference type="EMBL" id="CAF4629003.1"/>
    </source>
</evidence>
<evidence type="ECO:0000313" key="6">
    <source>
        <dbReference type="EMBL" id="CAF3682705.1"/>
    </source>
</evidence>
<dbReference type="EMBL" id="CAJNXB010005634">
    <property type="protein sequence ID" value="CAF3432830.1"/>
    <property type="molecule type" value="Genomic_DNA"/>
</dbReference>
<dbReference type="EMBL" id="CAJNXB010005634">
    <property type="protein sequence ID" value="CAF3432840.1"/>
    <property type="molecule type" value="Genomic_DNA"/>
</dbReference>
<dbReference type="EMBL" id="CAJOBR010001700">
    <property type="protein sequence ID" value="CAF4629003.1"/>
    <property type="molecule type" value="Genomic_DNA"/>
</dbReference>
<dbReference type="EMBL" id="CAJNYV010004930">
    <property type="protein sequence ID" value="CAF3709451.1"/>
    <property type="molecule type" value="Genomic_DNA"/>
</dbReference>
<dbReference type="EMBL" id="CAJOBO010002303">
    <property type="protein sequence ID" value="CAF4443341.1"/>
    <property type="molecule type" value="Genomic_DNA"/>
</dbReference>
<dbReference type="Proteomes" id="UP000663833">
    <property type="component" value="Unassembled WGS sequence"/>
</dbReference>
<dbReference type="Proteomes" id="UP000663869">
    <property type="component" value="Unassembled WGS sequence"/>
</dbReference>
<dbReference type="InterPro" id="IPR025504">
    <property type="entry name" value="GLUCM_C"/>
</dbReference>
<sequence length="341" mass="36940">MKKLESTATTKSSTADATLLMSQTRSFTAVDHILASYDMRNLSKFYAPPGSVEKAAYALLNLEKGSSITILTGFCVTERLVDGKKVPVAETDGPPGAVLAGETLRQLSYHVSYVADPITCNVLRDCLKSIEVNDNCVYEFNSRHDENEQVAEAHRLISMLKPKAMLAGELCSRNWNDGIRRNMRGTNINDWNPPVDEMLVQFKDSGLIVAVGDGGNEAGMANLKDNIPLALDGKTIMASGVYSDIPVTSWNSNLGFQAIASAAAAIEGEFDLIPTGKQVIKTIEAALDAGAVEGITLGQRENSMNEIYETRGVDGFSPYVHAADQDKLRSTLIQMKIKAML</sequence>
<dbReference type="Proteomes" id="UP000663865">
    <property type="component" value="Unassembled WGS sequence"/>
</dbReference>